<keyword evidence="2" id="KW-1185">Reference proteome</keyword>
<organism evidence="1 2">
    <name type="scientific">Rhodobaculum claviforme</name>
    <dbReference type="NCBI Taxonomy" id="1549854"/>
    <lineage>
        <taxon>Bacteria</taxon>
        <taxon>Pseudomonadati</taxon>
        <taxon>Pseudomonadota</taxon>
        <taxon>Alphaproteobacteria</taxon>
        <taxon>Rhodobacterales</taxon>
        <taxon>Paracoccaceae</taxon>
        <taxon>Rhodobaculum</taxon>
    </lineage>
</organism>
<dbReference type="AlphaFoldDB" id="A0A934TN72"/>
<dbReference type="Gene3D" id="3.40.50.150">
    <property type="entry name" value="Vaccinia Virus protein VP39"/>
    <property type="match status" value="1"/>
</dbReference>
<evidence type="ECO:0008006" key="3">
    <source>
        <dbReference type="Google" id="ProtNLM"/>
    </source>
</evidence>
<evidence type="ECO:0000313" key="1">
    <source>
        <dbReference type="EMBL" id="MBK5928158.1"/>
    </source>
</evidence>
<accession>A0A934TN72</accession>
<sequence length="305" mass="34067">MAGDWRRPAETDAYEIVWQSDAAPGMLLPRPSHSDVAAAYAVEDYYTHGTRAGERAVKKRLLGRLLLRLAWAFDHSVDPTAEWWRSTLPSEPQRIIDFGCGDGRLLQMLTEMGHECVGVEPDAAAIAAARKRDIKVYPGTAEVPPEEIRGRKFDVVVMSHSLEHCLDPDSALENARDILAVGGMLIVEVPNNAALGLTVFGQNWHWLDAPRHLNFFDEVSLRSKVECIGFEVVDVSYRGYCRQFAAGWISTQDRISDVLSAGRGNETWRHLMLLLRTLKARPSRKYDSVRLVALRSNAAHHGGVQ</sequence>
<evidence type="ECO:0000313" key="2">
    <source>
        <dbReference type="Proteomes" id="UP000706333"/>
    </source>
</evidence>
<dbReference type="SUPFAM" id="SSF53335">
    <property type="entry name" value="S-adenosyl-L-methionine-dependent methyltransferases"/>
    <property type="match status" value="1"/>
</dbReference>
<name>A0A934TN72_9RHOB</name>
<dbReference type="EMBL" id="NHSD01000292">
    <property type="protein sequence ID" value="MBK5928158.1"/>
    <property type="molecule type" value="Genomic_DNA"/>
</dbReference>
<reference evidence="1" key="1">
    <citation type="submission" date="2017-05" db="EMBL/GenBank/DDBJ databases">
        <authorList>
            <person name="Imhoff J.F."/>
            <person name="Rahn T."/>
            <person name="Kuenzel S."/>
            <person name="Neulinger S.C."/>
        </authorList>
    </citation>
    <scope>NUCLEOTIDE SEQUENCE</scope>
    <source>
        <strain evidence="1">LMG 28126</strain>
    </source>
</reference>
<protein>
    <recommendedName>
        <fullName evidence="3">Methyltransferase domain-containing protein</fullName>
    </recommendedName>
</protein>
<dbReference type="Pfam" id="PF13489">
    <property type="entry name" value="Methyltransf_23"/>
    <property type="match status" value="1"/>
</dbReference>
<dbReference type="InterPro" id="IPR029063">
    <property type="entry name" value="SAM-dependent_MTases_sf"/>
</dbReference>
<dbReference type="CDD" id="cd02440">
    <property type="entry name" value="AdoMet_MTases"/>
    <property type="match status" value="1"/>
</dbReference>
<gene>
    <name evidence="1" type="ORF">CCR87_12595</name>
</gene>
<dbReference type="PANTHER" id="PTHR43861">
    <property type="entry name" value="TRANS-ACONITATE 2-METHYLTRANSFERASE-RELATED"/>
    <property type="match status" value="1"/>
</dbReference>
<proteinExistence type="predicted"/>
<dbReference type="Proteomes" id="UP000706333">
    <property type="component" value="Unassembled WGS sequence"/>
</dbReference>
<comment type="caution">
    <text evidence="1">The sequence shown here is derived from an EMBL/GenBank/DDBJ whole genome shotgun (WGS) entry which is preliminary data.</text>
</comment>
<reference evidence="1" key="2">
    <citation type="journal article" date="2020" name="Microorganisms">
        <title>Osmotic Adaptation and Compatible Solute Biosynthesis of Phototrophic Bacteria as Revealed from Genome Analyses.</title>
        <authorList>
            <person name="Imhoff J.F."/>
            <person name="Rahn T."/>
            <person name="Kunzel S."/>
            <person name="Keller A."/>
            <person name="Neulinger S.C."/>
        </authorList>
    </citation>
    <scope>NUCLEOTIDE SEQUENCE</scope>
    <source>
        <strain evidence="1">LMG 28126</strain>
    </source>
</reference>